<gene>
    <name evidence="2" type="primary">LOC111100030</name>
</gene>
<accession>A0A8B8A780</accession>
<dbReference type="RefSeq" id="XP_022287322.1">
    <property type="nucleotide sequence ID" value="XM_022431614.1"/>
</dbReference>
<sequence>MKTTAWIKNVNRDTGTFFACKQKLTGADLDLELTRIDREKTKLHCTKMLKDDLLKRASSNHIYIMKPFCMKQQCFLNIQPFIGTYGVVGHMFQSQCPVQLEHHSPECSKDVARPNYSKHF</sequence>
<proteinExistence type="predicted"/>
<evidence type="ECO:0000313" key="2">
    <source>
        <dbReference type="RefSeq" id="XP_022287322.1"/>
    </source>
</evidence>
<keyword evidence="1" id="KW-1185">Reference proteome</keyword>
<evidence type="ECO:0000313" key="1">
    <source>
        <dbReference type="Proteomes" id="UP000694844"/>
    </source>
</evidence>
<dbReference type="Proteomes" id="UP000694844">
    <property type="component" value="Chromosome 6"/>
</dbReference>
<dbReference type="AlphaFoldDB" id="A0A8B8A780"/>
<dbReference type="GeneID" id="111100030"/>
<dbReference type="KEGG" id="cvn:111100030"/>
<reference evidence="2" key="1">
    <citation type="submission" date="2025-08" db="UniProtKB">
        <authorList>
            <consortium name="RefSeq"/>
        </authorList>
    </citation>
    <scope>IDENTIFICATION</scope>
    <source>
        <tissue evidence="2">Whole sample</tissue>
    </source>
</reference>
<protein>
    <submittedName>
        <fullName evidence="2">Uncharacterized protein LOC111100030</fullName>
    </submittedName>
</protein>
<name>A0A8B8A780_CRAVI</name>
<organism evidence="1 2">
    <name type="scientific">Crassostrea virginica</name>
    <name type="common">Eastern oyster</name>
    <dbReference type="NCBI Taxonomy" id="6565"/>
    <lineage>
        <taxon>Eukaryota</taxon>
        <taxon>Metazoa</taxon>
        <taxon>Spiralia</taxon>
        <taxon>Lophotrochozoa</taxon>
        <taxon>Mollusca</taxon>
        <taxon>Bivalvia</taxon>
        <taxon>Autobranchia</taxon>
        <taxon>Pteriomorphia</taxon>
        <taxon>Ostreida</taxon>
        <taxon>Ostreoidea</taxon>
        <taxon>Ostreidae</taxon>
        <taxon>Crassostrea</taxon>
    </lineage>
</organism>